<feature type="compositionally biased region" description="Basic and acidic residues" evidence="4">
    <location>
        <begin position="396"/>
        <end position="415"/>
    </location>
</feature>
<evidence type="ECO:0000259" key="7">
    <source>
        <dbReference type="SMART" id="SM00306"/>
    </source>
</evidence>
<gene>
    <name evidence="8" type="ORF">TCNE_LOCUS8178</name>
</gene>
<dbReference type="InterPro" id="IPR052140">
    <property type="entry name" value="Dev_Signal_Hedgehog-like"/>
</dbReference>
<evidence type="ECO:0000256" key="4">
    <source>
        <dbReference type="SAM" id="MobiDB-lite"/>
    </source>
</evidence>
<feature type="compositionally biased region" description="Polar residues" evidence="4">
    <location>
        <begin position="453"/>
        <end position="463"/>
    </location>
</feature>
<sequence>MKWVVAFLLPPLISTLSYRCDNDQVLIVQSFGNDSIRMHCQRLNLCGFERLKCVYDPLQPQCGGKTNFVAHVSQLTPSGPVTHTCCNLEISAGKLVREHDGNDCFVYELPDGTKRSTGVKSDVEDESEYTLLKDANKIPEQFANYTGYRLRLFLLKNKSPPTLIVKGIERRPSGYRVTICRPRCGKLSNSDDIGRKHMSPMESSNSSHEPVVHENDKVTVYEVGRDENIPAKLTPNDTDSGTAQEGSQLIQLPKAGEWIIATWSAWATSRWTSWTHREWSEYGDISGDVRTRGERYRVSETDNTSDRSSTGLSRNSSGQESATSGKSVTGLNGRGEAGSPEKDSKKYSPMNTVNIIVDRDQHPQSETSEPSGQKIDGQDRSVGLQPGERGAIGSEIGKDGGEEGSEHDGQSKGDEDSNSFGGGAGKFNMGVDTRRQSGKDNNKPNDRGRERNSTPSQRSGLKQTSKEGSKGDEADAGSSSGGGRDEEDSSSADSKTKKENENDKKKGQQPVGGDNHASESKKPHSETNEEARRKKDGDVREGSVTSEADSSLKVSDNATEPNKNEKEVVNNWKENGKQSETSSEIPENEEEDEIFNGEVRPGDLEKQGGAKGDNENGSPGEGRGKEGGKGSLGVKNKGREGEGGAKTGEKNTRNNGSTSDSSGGSAEVNRAEGEGQRTEGEKSAEDSKRTRDDKTEGQGIEERDGSGDRSKEVDGRAAPAGTTSQGGGESDIIDKEDGFKIITMKPRMDTHLSEIDKMKEEMSKLLIPTPAPRVSEDLTSTRPDNSRTTAGALGADGGAKVGSSETHATDGDGQSKGEGNGKTPIIGEEVKAGEKNGASAAKEAAARLIAGEGNPAGFGESMLAELGASGGGASAPGTAIAAGGSNATAGGGGAAAAGARAAGGGSGAAVRAAGIPTFAASSTGGGAARAQGGLARRNCFSADTTVHTQSGLKTMKELEVGDYVLVPASGNVLKYERVEMFYHREPETRAKFVVIETESGRSLSLTELHLIPLGQCKEMRSDIMDMENIDEWMRKSRFAHKARPGDCVLSIGDEGRLQVDRIVKVGRRFLKGIYSPMTVEGSIVTSGVLASCFSQVESHFVQKLVYDILTLLYRGFGRTMVSLNDPVQHLPSFVEFVHQMSQYMVPFAKY</sequence>
<evidence type="ECO:0000256" key="3">
    <source>
        <dbReference type="ARBA" id="ARBA00022729"/>
    </source>
</evidence>
<reference evidence="8 9" key="2">
    <citation type="submission" date="2018-11" db="EMBL/GenBank/DDBJ databases">
        <authorList>
            <consortium name="Pathogen Informatics"/>
        </authorList>
    </citation>
    <scope>NUCLEOTIDE SEQUENCE [LARGE SCALE GENOMIC DNA]</scope>
</reference>
<feature type="compositionally biased region" description="Polar residues" evidence="4">
    <location>
        <begin position="777"/>
        <end position="789"/>
    </location>
</feature>
<dbReference type="InterPro" id="IPR036844">
    <property type="entry name" value="Hint_dom_sf"/>
</dbReference>
<dbReference type="PANTHER" id="PTHR46706:SF12">
    <property type="entry name" value="PROTEIN QUA-1-RELATED"/>
    <property type="match status" value="1"/>
</dbReference>
<name>A0A183UI58_TOXCA</name>
<feature type="region of interest" description="Disordered" evidence="4">
    <location>
        <begin position="224"/>
        <end position="246"/>
    </location>
</feature>
<dbReference type="SMART" id="SM00305">
    <property type="entry name" value="HintC"/>
    <property type="match status" value="1"/>
</dbReference>
<dbReference type="SUPFAM" id="SSF51294">
    <property type="entry name" value="Hedgehog/intein (Hint) domain"/>
    <property type="match status" value="1"/>
</dbReference>
<dbReference type="InterPro" id="IPR001767">
    <property type="entry name" value="Hedgehog_Hint"/>
</dbReference>
<feature type="region of interest" description="Disordered" evidence="4">
    <location>
        <begin position="191"/>
        <end position="212"/>
    </location>
</feature>
<feature type="compositionally biased region" description="Basic and acidic residues" evidence="4">
    <location>
        <begin position="432"/>
        <end position="452"/>
    </location>
</feature>
<dbReference type="PROSITE" id="PS50817">
    <property type="entry name" value="INTEIN_N_TER"/>
    <property type="match status" value="1"/>
</dbReference>
<feature type="compositionally biased region" description="Polar residues" evidence="4">
    <location>
        <begin position="543"/>
        <end position="561"/>
    </location>
</feature>
<feature type="compositionally biased region" description="Basic and acidic residues" evidence="4">
    <location>
        <begin position="464"/>
        <end position="473"/>
    </location>
</feature>
<dbReference type="InterPro" id="IPR003587">
    <property type="entry name" value="Hint_dom_N"/>
</dbReference>
<feature type="region of interest" description="Disordered" evidence="4">
    <location>
        <begin position="767"/>
        <end position="825"/>
    </location>
</feature>
<feature type="chain" id="PRO_5044553198" evidence="5">
    <location>
        <begin position="16"/>
        <end position="1150"/>
    </location>
</feature>
<dbReference type="PANTHER" id="PTHR46706">
    <property type="entry name" value="PROTEIN QUA-1-RELATED"/>
    <property type="match status" value="1"/>
</dbReference>
<dbReference type="GO" id="GO:0016540">
    <property type="term" value="P:protein autoprocessing"/>
    <property type="evidence" value="ECO:0007669"/>
    <property type="project" value="InterPro"/>
</dbReference>
<dbReference type="Proteomes" id="UP000050794">
    <property type="component" value="Unassembled WGS sequence"/>
</dbReference>
<evidence type="ECO:0000256" key="1">
    <source>
        <dbReference type="ARBA" id="ARBA00004239"/>
    </source>
</evidence>
<dbReference type="InterPro" id="IPR001657">
    <property type="entry name" value="Hedgehog"/>
</dbReference>
<evidence type="ECO:0000259" key="6">
    <source>
        <dbReference type="SMART" id="SM00305"/>
    </source>
</evidence>
<accession>A0A183UI58</accession>
<feature type="compositionally biased region" description="Basic and acidic residues" evidence="4">
    <location>
        <begin position="494"/>
        <end position="506"/>
    </location>
</feature>
<feature type="compositionally biased region" description="Basic and acidic residues" evidence="4">
    <location>
        <begin position="600"/>
        <end position="614"/>
    </location>
</feature>
<organism evidence="9 10">
    <name type="scientific">Toxocara canis</name>
    <name type="common">Canine roundworm</name>
    <dbReference type="NCBI Taxonomy" id="6265"/>
    <lineage>
        <taxon>Eukaryota</taxon>
        <taxon>Metazoa</taxon>
        <taxon>Ecdysozoa</taxon>
        <taxon>Nematoda</taxon>
        <taxon>Chromadorea</taxon>
        <taxon>Rhabditida</taxon>
        <taxon>Spirurina</taxon>
        <taxon>Ascaridomorpha</taxon>
        <taxon>Ascaridoidea</taxon>
        <taxon>Toxocaridae</taxon>
        <taxon>Toxocara</taxon>
    </lineage>
</organism>
<dbReference type="InterPro" id="IPR003586">
    <property type="entry name" value="Hint_dom_C"/>
</dbReference>
<dbReference type="GO" id="GO:0016539">
    <property type="term" value="P:intein-mediated protein splicing"/>
    <property type="evidence" value="ECO:0007669"/>
    <property type="project" value="InterPro"/>
</dbReference>
<dbReference type="InterPro" id="IPR006141">
    <property type="entry name" value="Intein_N"/>
</dbReference>
<proteinExistence type="predicted"/>
<evidence type="ECO:0000313" key="8">
    <source>
        <dbReference type="EMBL" id="VDM39499.1"/>
    </source>
</evidence>
<feature type="compositionally biased region" description="Low complexity" evidence="4">
    <location>
        <begin position="656"/>
        <end position="665"/>
    </location>
</feature>
<dbReference type="SMART" id="SM00306">
    <property type="entry name" value="HintN"/>
    <property type="match status" value="1"/>
</dbReference>
<dbReference type="WBParaSite" id="TCNE_0000817801-mRNA-1">
    <property type="protein sequence ID" value="TCNE_0000817801-mRNA-1"/>
    <property type="gene ID" value="TCNE_0000817801"/>
</dbReference>
<dbReference type="EMBL" id="UYWY01019842">
    <property type="protein sequence ID" value="VDM39499.1"/>
    <property type="molecule type" value="Genomic_DNA"/>
</dbReference>
<evidence type="ECO:0000313" key="9">
    <source>
        <dbReference type="Proteomes" id="UP000050794"/>
    </source>
</evidence>
<dbReference type="CDD" id="cd00081">
    <property type="entry name" value="Hint"/>
    <property type="match status" value="1"/>
</dbReference>
<dbReference type="Pfam" id="PF01079">
    <property type="entry name" value="Hint"/>
    <property type="match status" value="1"/>
</dbReference>
<feature type="region of interest" description="Disordered" evidence="4">
    <location>
        <begin position="293"/>
        <end position="738"/>
    </location>
</feature>
<dbReference type="GO" id="GO:0005576">
    <property type="term" value="C:extracellular region"/>
    <property type="evidence" value="ECO:0007669"/>
    <property type="project" value="UniProtKB-SubCell"/>
</dbReference>
<feature type="compositionally biased region" description="Polar residues" evidence="4">
    <location>
        <begin position="306"/>
        <end position="330"/>
    </location>
</feature>
<feature type="compositionally biased region" description="Basic and acidic residues" evidence="4">
    <location>
        <begin position="669"/>
        <end position="715"/>
    </location>
</feature>
<feature type="compositionally biased region" description="Acidic residues" evidence="4">
    <location>
        <begin position="586"/>
        <end position="595"/>
    </location>
</feature>
<keyword evidence="3 5" id="KW-0732">Signal</keyword>
<keyword evidence="2" id="KW-0217">Developmental protein</keyword>
<dbReference type="Gene3D" id="2.170.16.10">
    <property type="entry name" value="Hedgehog/Intein (Hint) domain"/>
    <property type="match status" value="1"/>
</dbReference>
<evidence type="ECO:0000313" key="10">
    <source>
        <dbReference type="WBParaSite" id="TCNE_0000817801-mRNA-1"/>
    </source>
</evidence>
<keyword evidence="9" id="KW-1185">Reference proteome</keyword>
<feature type="domain" description="Hint" evidence="7">
    <location>
        <begin position="937"/>
        <end position="1052"/>
    </location>
</feature>
<evidence type="ECO:0000256" key="2">
    <source>
        <dbReference type="ARBA" id="ARBA00022473"/>
    </source>
</evidence>
<feature type="domain" description="Hint" evidence="6">
    <location>
        <begin position="1054"/>
        <end position="1098"/>
    </location>
</feature>
<feature type="compositionally biased region" description="Polar residues" evidence="4">
    <location>
        <begin position="235"/>
        <end position="246"/>
    </location>
</feature>
<feature type="compositionally biased region" description="Basic and acidic residues" evidence="4">
    <location>
        <begin position="637"/>
        <end position="652"/>
    </location>
</feature>
<feature type="compositionally biased region" description="Low complexity" evidence="4">
    <location>
        <begin position="569"/>
        <end position="585"/>
    </location>
</feature>
<dbReference type="PRINTS" id="PR00632">
    <property type="entry name" value="SONICHHOG"/>
</dbReference>
<feature type="signal peptide" evidence="5">
    <location>
        <begin position="1"/>
        <end position="15"/>
    </location>
</feature>
<feature type="compositionally biased region" description="Basic and acidic residues" evidence="4">
    <location>
        <begin position="516"/>
        <end position="541"/>
    </location>
</feature>
<comment type="subcellular location">
    <subcellularLocation>
        <location evidence="1">Secreted</location>
        <location evidence="1">Extracellular space</location>
    </subcellularLocation>
</comment>
<evidence type="ECO:0000256" key="5">
    <source>
        <dbReference type="SAM" id="SignalP"/>
    </source>
</evidence>
<protein>
    <submittedName>
        <fullName evidence="10">CRE-QUA-1 protein</fullName>
    </submittedName>
</protein>
<dbReference type="GO" id="GO:0048731">
    <property type="term" value="P:system development"/>
    <property type="evidence" value="ECO:0007669"/>
    <property type="project" value="UniProtKB-ARBA"/>
</dbReference>
<dbReference type="GO" id="GO:0007267">
    <property type="term" value="P:cell-cell signaling"/>
    <property type="evidence" value="ECO:0007669"/>
    <property type="project" value="InterPro"/>
</dbReference>
<dbReference type="AlphaFoldDB" id="A0A183UI58"/>
<reference evidence="10" key="1">
    <citation type="submission" date="2016-06" db="UniProtKB">
        <authorList>
            <consortium name="WormBaseParasite"/>
        </authorList>
    </citation>
    <scope>IDENTIFICATION</scope>
</reference>